<accession>A0AB39W088</accession>
<dbReference type="RefSeq" id="WP_369752626.1">
    <property type="nucleotide sequence ID" value="NZ_CP165625.1"/>
</dbReference>
<protein>
    <submittedName>
        <fullName evidence="3">Phosphatase PAP2 family protein</fullName>
    </submittedName>
</protein>
<dbReference type="EMBL" id="CP165625">
    <property type="protein sequence ID" value="XDU94717.1"/>
    <property type="molecule type" value="Genomic_DNA"/>
</dbReference>
<gene>
    <name evidence="3" type="ORF">AB3G34_12585</name>
</gene>
<dbReference type="Gene3D" id="1.20.144.10">
    <property type="entry name" value="Phosphatidic acid phosphatase type 2/haloperoxidase"/>
    <property type="match status" value="1"/>
</dbReference>
<dbReference type="PANTHER" id="PTHR14969:SF13">
    <property type="entry name" value="AT30094P"/>
    <property type="match status" value="1"/>
</dbReference>
<keyword evidence="1" id="KW-0812">Transmembrane</keyword>
<name>A0AB39W088_9FLAO</name>
<organism evidence="3">
    <name type="scientific">Flavobacterium sp. WC2409</name>
    <dbReference type="NCBI Taxonomy" id="3234139"/>
    <lineage>
        <taxon>Bacteria</taxon>
        <taxon>Pseudomonadati</taxon>
        <taxon>Bacteroidota</taxon>
        <taxon>Flavobacteriia</taxon>
        <taxon>Flavobacteriales</taxon>
        <taxon>Flavobacteriaceae</taxon>
        <taxon>Flavobacterium</taxon>
    </lineage>
</organism>
<dbReference type="CDD" id="cd03394">
    <property type="entry name" value="PAP2_like_5"/>
    <property type="match status" value="1"/>
</dbReference>
<dbReference type="InterPro" id="IPR036938">
    <property type="entry name" value="PAP2/HPO_sf"/>
</dbReference>
<feature type="domain" description="Phosphatidic acid phosphatase type 2/haloperoxidase" evidence="2">
    <location>
        <begin position="104"/>
        <end position="205"/>
    </location>
</feature>
<dbReference type="AlphaFoldDB" id="A0AB39W088"/>
<dbReference type="SMART" id="SM00014">
    <property type="entry name" value="acidPPc"/>
    <property type="match status" value="1"/>
</dbReference>
<feature type="transmembrane region" description="Helical" evidence="1">
    <location>
        <begin position="193"/>
        <end position="210"/>
    </location>
</feature>
<dbReference type="InterPro" id="IPR000326">
    <property type="entry name" value="PAP2/HPO"/>
</dbReference>
<sequence length="243" mass="27054">MKYKSILLVFIVLATQMYGQKIDTLSTSKKLSYKPFIVPTAMITAGVILLNTDDNQEIQDKSNNFFGKNFHSTADNIFPLVPIAQIYTGRYLGFQPKNNFKHQTIDIVVANATSLIIVEILKNTIKKERPDQSDNLSFPSGHSAIAFTNAALLFNEYKDSNIWYASSGFLFATTTAVFRIANNKHYSSDVLTGAGIGLASGILVSYYNPFQSMRFGKTKKTTAFIYPQIGNKIGFGLLIKPNY</sequence>
<dbReference type="Pfam" id="PF01569">
    <property type="entry name" value="PAP2"/>
    <property type="match status" value="1"/>
</dbReference>
<evidence type="ECO:0000259" key="2">
    <source>
        <dbReference type="SMART" id="SM00014"/>
    </source>
</evidence>
<proteinExistence type="predicted"/>
<dbReference type="SUPFAM" id="SSF48317">
    <property type="entry name" value="Acid phosphatase/Vanadium-dependent haloperoxidase"/>
    <property type="match status" value="1"/>
</dbReference>
<keyword evidence="1" id="KW-1133">Transmembrane helix</keyword>
<dbReference type="PANTHER" id="PTHR14969">
    <property type="entry name" value="SPHINGOSINE-1-PHOSPHATE PHOSPHOHYDROLASE"/>
    <property type="match status" value="1"/>
</dbReference>
<evidence type="ECO:0000313" key="3">
    <source>
        <dbReference type="EMBL" id="XDU94717.1"/>
    </source>
</evidence>
<keyword evidence="1" id="KW-0472">Membrane</keyword>
<feature type="transmembrane region" description="Helical" evidence="1">
    <location>
        <begin position="162"/>
        <end position="181"/>
    </location>
</feature>
<reference evidence="3" key="1">
    <citation type="submission" date="2024-07" db="EMBL/GenBank/DDBJ databases">
        <authorList>
            <person name="Biller S.J."/>
        </authorList>
    </citation>
    <scope>NUCLEOTIDE SEQUENCE</scope>
    <source>
        <strain evidence="3">WC2409</strain>
    </source>
</reference>
<evidence type="ECO:0000256" key="1">
    <source>
        <dbReference type="SAM" id="Phobius"/>
    </source>
</evidence>